<dbReference type="InterPro" id="IPR006680">
    <property type="entry name" value="Amidohydro-rel"/>
</dbReference>
<dbReference type="InterPro" id="IPR032466">
    <property type="entry name" value="Metal_Hydrolase"/>
</dbReference>
<dbReference type="PANTHER" id="PTHR43569">
    <property type="entry name" value="AMIDOHYDROLASE"/>
    <property type="match status" value="1"/>
</dbReference>
<reference evidence="3 4" key="1">
    <citation type="submission" date="2024-06" db="EMBL/GenBank/DDBJ databases">
        <title>Genomic Encyclopedia of Type Strains, Phase IV (KMG-IV): sequencing the most valuable type-strain genomes for metagenomic binning, comparative biology and taxonomic classification.</title>
        <authorList>
            <person name="Goeker M."/>
        </authorList>
    </citation>
    <scope>NUCLEOTIDE SEQUENCE [LARGE SCALE GENOMIC DNA]</scope>
    <source>
        <strain evidence="3 4">DSM 17809</strain>
    </source>
</reference>
<evidence type="ECO:0000313" key="4">
    <source>
        <dbReference type="Proteomes" id="UP001549110"/>
    </source>
</evidence>
<accession>A0ABV2EJ96</accession>
<proteinExistence type="inferred from homology"/>
<feature type="domain" description="Amidohydrolase-related" evidence="2">
    <location>
        <begin position="17"/>
        <end position="346"/>
    </location>
</feature>
<keyword evidence="4" id="KW-1185">Reference proteome</keyword>
<dbReference type="EMBL" id="JBEPLU010000001">
    <property type="protein sequence ID" value="MET3527118.1"/>
    <property type="molecule type" value="Genomic_DNA"/>
</dbReference>
<comment type="caution">
    <text evidence="3">The sequence shown here is derived from an EMBL/GenBank/DDBJ whole genome shotgun (WGS) entry which is preliminary data.</text>
</comment>
<evidence type="ECO:0000313" key="3">
    <source>
        <dbReference type="EMBL" id="MET3527118.1"/>
    </source>
</evidence>
<gene>
    <name evidence="3" type="ORF">ABID41_002213</name>
</gene>
<evidence type="ECO:0000259" key="2">
    <source>
        <dbReference type="Pfam" id="PF04909"/>
    </source>
</evidence>
<dbReference type="RefSeq" id="WP_354297630.1">
    <property type="nucleotide sequence ID" value="NZ_JBEPLU010000001.1"/>
</dbReference>
<dbReference type="Pfam" id="PF04909">
    <property type="entry name" value="Amidohydro_2"/>
    <property type="match status" value="1"/>
</dbReference>
<dbReference type="GO" id="GO:0016787">
    <property type="term" value="F:hydrolase activity"/>
    <property type="evidence" value="ECO:0007669"/>
    <property type="project" value="UniProtKB-KW"/>
</dbReference>
<dbReference type="SUPFAM" id="SSF51556">
    <property type="entry name" value="Metallo-dependent hydrolases"/>
    <property type="match status" value="1"/>
</dbReference>
<dbReference type="PANTHER" id="PTHR43569:SF1">
    <property type="entry name" value="BLL3371 PROTEIN"/>
    <property type="match status" value="1"/>
</dbReference>
<evidence type="ECO:0000256" key="1">
    <source>
        <dbReference type="ARBA" id="ARBA00038310"/>
    </source>
</evidence>
<dbReference type="Proteomes" id="UP001549110">
    <property type="component" value="Unassembled WGS sequence"/>
</dbReference>
<protein>
    <submittedName>
        <fullName evidence="3">TIM-barrel fold metal-dependent hydrolase</fullName>
    </submittedName>
</protein>
<dbReference type="InterPro" id="IPR052350">
    <property type="entry name" value="Metallo-dep_Lactonases"/>
</dbReference>
<sequence length="348" mass="37752">MSQAPRESILEPELPIIDPHHHLWDRSAPVPTLPPVKHDFERVVRRSPRYLLDELLADVGSGHKIIGTVFVECGAMYRADGPPHMRPVGETEFVGGVAAMSASGTYGEARACAGIVGHADLTRGAAAREVLEGHLAAGAGRFRGVRQSASYDADPGVLGPLARQGPELYRQEAFREGFAQLAPLGLSFDAWMLEPQIPDLIDLASAFPETSIILDHVGTPLGVASYAGRREERFGVWRDNIRELAKRPNVTVKVGGLAMVFPGFPSLLADPPASSEQLASEWKPYVETCIEAFGAERCMFESNFPVDVLSCDYAVLWNAFKRLASGASASEKAALFADTARRTYRLAI</sequence>
<organism evidence="3 4">
    <name type="scientific">Phenylobacterium koreense</name>
    <dbReference type="NCBI Taxonomy" id="266125"/>
    <lineage>
        <taxon>Bacteria</taxon>
        <taxon>Pseudomonadati</taxon>
        <taxon>Pseudomonadota</taxon>
        <taxon>Alphaproteobacteria</taxon>
        <taxon>Caulobacterales</taxon>
        <taxon>Caulobacteraceae</taxon>
        <taxon>Phenylobacterium</taxon>
    </lineage>
</organism>
<comment type="similarity">
    <text evidence="1">Belongs to the metallo-dependent hydrolases superfamily.</text>
</comment>
<name>A0ABV2EJ96_9CAUL</name>
<keyword evidence="3" id="KW-0378">Hydrolase</keyword>
<dbReference type="Gene3D" id="3.20.20.140">
    <property type="entry name" value="Metal-dependent hydrolases"/>
    <property type="match status" value="1"/>
</dbReference>